<protein>
    <submittedName>
        <fullName evidence="9">Uncharacterized protein</fullName>
    </submittedName>
</protein>
<organism evidence="9 10">
    <name type="scientific">Diatrype stigma</name>
    <dbReference type="NCBI Taxonomy" id="117547"/>
    <lineage>
        <taxon>Eukaryota</taxon>
        <taxon>Fungi</taxon>
        <taxon>Dikarya</taxon>
        <taxon>Ascomycota</taxon>
        <taxon>Pezizomycotina</taxon>
        <taxon>Sordariomycetes</taxon>
        <taxon>Xylariomycetidae</taxon>
        <taxon>Xylariales</taxon>
        <taxon>Diatrypaceae</taxon>
        <taxon>Diatrype</taxon>
    </lineage>
</organism>
<evidence type="ECO:0000256" key="2">
    <source>
        <dbReference type="ARBA" id="ARBA00009759"/>
    </source>
</evidence>
<accession>A0AAN9YI03</accession>
<comment type="cofactor">
    <cofactor evidence="1 6">
        <name>Mg(2+)</name>
        <dbReference type="ChEBI" id="CHEBI:18420"/>
    </cofactor>
</comment>
<feature type="binding site" evidence="6">
    <location>
        <position position="158"/>
    </location>
    <ligand>
        <name>Mg(2+)</name>
        <dbReference type="ChEBI" id="CHEBI:18420"/>
        <label>1</label>
        <note>catalytic</note>
    </ligand>
</feature>
<dbReference type="AlphaFoldDB" id="A0AAN9YI03"/>
<evidence type="ECO:0000256" key="1">
    <source>
        <dbReference type="ARBA" id="ARBA00001946"/>
    </source>
</evidence>
<feature type="region of interest" description="Disordered" evidence="7">
    <location>
        <begin position="93"/>
        <end position="121"/>
    </location>
</feature>
<dbReference type="GO" id="GO:0000103">
    <property type="term" value="P:sulfate assimilation"/>
    <property type="evidence" value="ECO:0007669"/>
    <property type="project" value="TreeGrafter"/>
</dbReference>
<comment type="caution">
    <text evidence="9">The sequence shown here is derived from an EMBL/GenBank/DDBJ whole genome shotgun (WGS) entry which is preliminary data.</text>
</comment>
<reference evidence="9 10" key="1">
    <citation type="submission" date="2024-02" db="EMBL/GenBank/DDBJ databases">
        <title>De novo assembly and annotation of 12 fungi associated with fruit tree decline syndrome in Ontario, Canada.</title>
        <authorList>
            <person name="Sulman M."/>
            <person name="Ellouze W."/>
            <person name="Ilyukhin E."/>
        </authorList>
    </citation>
    <scope>NUCLEOTIDE SEQUENCE [LARGE SCALE GENOMIC DNA]</scope>
    <source>
        <strain evidence="9 10">M11/M66-122</strain>
    </source>
</reference>
<proteinExistence type="inferred from homology"/>
<dbReference type="InterPro" id="IPR051090">
    <property type="entry name" value="Inositol_monoP_superfamily"/>
</dbReference>
<dbReference type="PANTHER" id="PTHR43200">
    <property type="entry name" value="PHOSPHATASE"/>
    <property type="match status" value="1"/>
</dbReference>
<evidence type="ECO:0000256" key="4">
    <source>
        <dbReference type="ARBA" id="ARBA00022801"/>
    </source>
</evidence>
<keyword evidence="8" id="KW-0472">Membrane</keyword>
<evidence type="ECO:0000256" key="8">
    <source>
        <dbReference type="SAM" id="Phobius"/>
    </source>
</evidence>
<keyword evidence="3 6" id="KW-0479">Metal-binding</keyword>
<evidence type="ECO:0000313" key="9">
    <source>
        <dbReference type="EMBL" id="KAK7744696.1"/>
    </source>
</evidence>
<evidence type="ECO:0000256" key="5">
    <source>
        <dbReference type="ARBA" id="ARBA00022842"/>
    </source>
</evidence>
<dbReference type="SUPFAM" id="SSF56655">
    <property type="entry name" value="Carbohydrate phosphatase"/>
    <property type="match status" value="1"/>
</dbReference>
<dbReference type="GO" id="GO:0008441">
    <property type="term" value="F:3'(2'),5'-bisphosphate nucleotidase activity"/>
    <property type="evidence" value="ECO:0007669"/>
    <property type="project" value="TreeGrafter"/>
</dbReference>
<feature type="binding site" evidence="6">
    <location>
        <position position="159"/>
    </location>
    <ligand>
        <name>Mg(2+)</name>
        <dbReference type="ChEBI" id="CHEBI:18420"/>
        <label>1</label>
        <note>catalytic</note>
    </ligand>
</feature>
<feature type="binding site" evidence="6">
    <location>
        <position position="156"/>
    </location>
    <ligand>
        <name>Mg(2+)</name>
        <dbReference type="ChEBI" id="CHEBI:18420"/>
        <label>1</label>
        <note>catalytic</note>
    </ligand>
</feature>
<dbReference type="Proteomes" id="UP001320420">
    <property type="component" value="Unassembled WGS sequence"/>
</dbReference>
<name>A0AAN9YI03_9PEZI</name>
<dbReference type="Gene3D" id="3.40.190.80">
    <property type="match status" value="1"/>
</dbReference>
<evidence type="ECO:0000256" key="6">
    <source>
        <dbReference type="PIRSR" id="PIRSR600760-2"/>
    </source>
</evidence>
<keyword evidence="8" id="KW-0812">Transmembrane</keyword>
<keyword evidence="5 6" id="KW-0460">Magnesium</keyword>
<evidence type="ECO:0000256" key="7">
    <source>
        <dbReference type="SAM" id="MobiDB-lite"/>
    </source>
</evidence>
<sequence>MDSPYAHELEVAFGALQNAAGISRSVLAEADLGTLAKDDLSPVTIADFAIQALLTATFHAAFPGDRFVGEESAAELRANPALLARVWDHLRQQQTKAGGGDDDDTKTVNSKSNGTARRGCQIPESPDQACAMIDWCGSGVPGRGGGGGSGRVWVFDPIDGTQNFVRGQLYATNIALLDGDGRQVLGAVGCPNLAPDAEAPVLDGSLDPRGDRGGCIVFAVRGHGTHVRPLGDDGETAAAVRTIPRHAAAAEEAATTELRSVTSRDALASGLEDVHAAAAARLGMAFPGCNLLPWVVRWAVLGLGLANTTYWAYVRRGRRAKAWDHAGAMLLFEEVGGRVTDVDGRDIDLAAGRTLDANYGFVAAPAGRHAEVLGALREAIREAGREEELLLPLAD</sequence>
<evidence type="ECO:0000313" key="10">
    <source>
        <dbReference type="Proteomes" id="UP001320420"/>
    </source>
</evidence>
<keyword evidence="4" id="KW-0378">Hydrolase</keyword>
<evidence type="ECO:0000256" key="3">
    <source>
        <dbReference type="ARBA" id="ARBA00022723"/>
    </source>
</evidence>
<dbReference type="InterPro" id="IPR000760">
    <property type="entry name" value="Inositol_monophosphatase-like"/>
</dbReference>
<keyword evidence="10" id="KW-1185">Reference proteome</keyword>
<dbReference type="EMBL" id="JAKJXP020000118">
    <property type="protein sequence ID" value="KAK7744696.1"/>
    <property type="molecule type" value="Genomic_DNA"/>
</dbReference>
<feature type="binding site" evidence="6">
    <location>
        <position position="70"/>
    </location>
    <ligand>
        <name>Mg(2+)</name>
        <dbReference type="ChEBI" id="CHEBI:18420"/>
        <label>1</label>
        <note>catalytic</note>
    </ligand>
</feature>
<feature type="transmembrane region" description="Helical" evidence="8">
    <location>
        <begin position="291"/>
        <end position="313"/>
    </location>
</feature>
<dbReference type="Pfam" id="PF00459">
    <property type="entry name" value="Inositol_P"/>
    <property type="match status" value="1"/>
</dbReference>
<dbReference type="GO" id="GO:0046872">
    <property type="term" value="F:metal ion binding"/>
    <property type="evidence" value="ECO:0007669"/>
    <property type="project" value="UniProtKB-KW"/>
</dbReference>
<dbReference type="Gene3D" id="3.30.540.10">
    <property type="entry name" value="Fructose-1,6-Bisphosphatase, subunit A, domain 1"/>
    <property type="match status" value="1"/>
</dbReference>
<dbReference type="PANTHER" id="PTHR43200:SF2">
    <property type="entry name" value="3'(2'),5'-BISPHOSPHATE NUCLEOTIDASE"/>
    <property type="match status" value="1"/>
</dbReference>
<keyword evidence="8" id="KW-1133">Transmembrane helix</keyword>
<comment type="similarity">
    <text evidence="2">Belongs to the inositol monophosphatase superfamily.</text>
</comment>
<gene>
    <name evidence="9" type="ORF">SLS62_010115</name>
</gene>
<feature type="binding site" evidence="6">
    <location>
        <position position="324"/>
    </location>
    <ligand>
        <name>Mg(2+)</name>
        <dbReference type="ChEBI" id="CHEBI:18420"/>
        <label>1</label>
        <note>catalytic</note>
    </ligand>
</feature>